<name>A0AAV9BDB6_ACOGR</name>
<sequence length="65" mass="7308">MWVDSLHRTHGLKDNQVSVQNTVEKANAGPRPTGILIFGCRACFCCMLMVFIIFFLLVILAIKLL</sequence>
<keyword evidence="3" id="KW-1185">Reference proteome</keyword>
<keyword evidence="1" id="KW-1133">Transmembrane helix</keyword>
<dbReference type="AlphaFoldDB" id="A0AAV9BDB6"/>
<comment type="caution">
    <text evidence="2">The sequence shown here is derived from an EMBL/GenBank/DDBJ whole genome shotgun (WGS) entry which is preliminary data.</text>
</comment>
<evidence type="ECO:0000256" key="1">
    <source>
        <dbReference type="SAM" id="Phobius"/>
    </source>
</evidence>
<organism evidence="2 3">
    <name type="scientific">Acorus gramineus</name>
    <name type="common">Dwarf sweet flag</name>
    <dbReference type="NCBI Taxonomy" id="55184"/>
    <lineage>
        <taxon>Eukaryota</taxon>
        <taxon>Viridiplantae</taxon>
        <taxon>Streptophyta</taxon>
        <taxon>Embryophyta</taxon>
        <taxon>Tracheophyta</taxon>
        <taxon>Spermatophyta</taxon>
        <taxon>Magnoliopsida</taxon>
        <taxon>Liliopsida</taxon>
        <taxon>Acoraceae</taxon>
        <taxon>Acorus</taxon>
    </lineage>
</organism>
<reference evidence="2" key="1">
    <citation type="journal article" date="2023" name="Nat. Commun.">
        <title>Diploid and tetraploid genomes of Acorus and the evolution of monocots.</title>
        <authorList>
            <person name="Ma L."/>
            <person name="Liu K.W."/>
            <person name="Li Z."/>
            <person name="Hsiao Y.Y."/>
            <person name="Qi Y."/>
            <person name="Fu T."/>
            <person name="Tang G.D."/>
            <person name="Zhang D."/>
            <person name="Sun W.H."/>
            <person name="Liu D.K."/>
            <person name="Li Y."/>
            <person name="Chen G.Z."/>
            <person name="Liu X.D."/>
            <person name="Liao X.Y."/>
            <person name="Jiang Y.T."/>
            <person name="Yu X."/>
            <person name="Hao Y."/>
            <person name="Huang J."/>
            <person name="Zhao X.W."/>
            <person name="Ke S."/>
            <person name="Chen Y.Y."/>
            <person name="Wu W.L."/>
            <person name="Hsu J.L."/>
            <person name="Lin Y.F."/>
            <person name="Huang M.D."/>
            <person name="Li C.Y."/>
            <person name="Huang L."/>
            <person name="Wang Z.W."/>
            <person name="Zhao X."/>
            <person name="Zhong W.Y."/>
            <person name="Peng D.H."/>
            <person name="Ahmad S."/>
            <person name="Lan S."/>
            <person name="Zhang J.S."/>
            <person name="Tsai W.C."/>
            <person name="Van de Peer Y."/>
            <person name="Liu Z.J."/>
        </authorList>
    </citation>
    <scope>NUCLEOTIDE SEQUENCE</scope>
    <source>
        <strain evidence="2">SCP</strain>
    </source>
</reference>
<feature type="transmembrane region" description="Helical" evidence="1">
    <location>
        <begin position="35"/>
        <end position="62"/>
    </location>
</feature>
<reference evidence="2" key="2">
    <citation type="submission" date="2023-06" db="EMBL/GenBank/DDBJ databases">
        <authorList>
            <person name="Ma L."/>
            <person name="Liu K.-W."/>
            <person name="Li Z."/>
            <person name="Hsiao Y.-Y."/>
            <person name="Qi Y."/>
            <person name="Fu T."/>
            <person name="Tang G."/>
            <person name="Zhang D."/>
            <person name="Sun W.-H."/>
            <person name="Liu D.-K."/>
            <person name="Li Y."/>
            <person name="Chen G.-Z."/>
            <person name="Liu X.-D."/>
            <person name="Liao X.-Y."/>
            <person name="Jiang Y.-T."/>
            <person name="Yu X."/>
            <person name="Hao Y."/>
            <person name="Huang J."/>
            <person name="Zhao X.-W."/>
            <person name="Ke S."/>
            <person name="Chen Y.-Y."/>
            <person name="Wu W.-L."/>
            <person name="Hsu J.-L."/>
            <person name="Lin Y.-F."/>
            <person name="Huang M.-D."/>
            <person name="Li C.-Y."/>
            <person name="Huang L."/>
            <person name="Wang Z.-W."/>
            <person name="Zhao X."/>
            <person name="Zhong W.-Y."/>
            <person name="Peng D.-H."/>
            <person name="Ahmad S."/>
            <person name="Lan S."/>
            <person name="Zhang J.-S."/>
            <person name="Tsai W.-C."/>
            <person name="Van De Peer Y."/>
            <person name="Liu Z.-J."/>
        </authorList>
    </citation>
    <scope>NUCLEOTIDE SEQUENCE</scope>
    <source>
        <strain evidence="2">SCP</strain>
        <tissue evidence="2">Leaves</tissue>
    </source>
</reference>
<keyword evidence="1" id="KW-0472">Membrane</keyword>
<gene>
    <name evidence="2" type="ORF">QJS04_geneDACA016510</name>
</gene>
<dbReference type="Proteomes" id="UP001179952">
    <property type="component" value="Unassembled WGS sequence"/>
</dbReference>
<evidence type="ECO:0000313" key="2">
    <source>
        <dbReference type="EMBL" id="KAK1274352.1"/>
    </source>
</evidence>
<protein>
    <submittedName>
        <fullName evidence="2">Uncharacterized protein</fullName>
    </submittedName>
</protein>
<evidence type="ECO:0000313" key="3">
    <source>
        <dbReference type="Proteomes" id="UP001179952"/>
    </source>
</evidence>
<accession>A0AAV9BDB6</accession>
<proteinExistence type="predicted"/>
<dbReference type="EMBL" id="JAUJYN010000004">
    <property type="protein sequence ID" value="KAK1274352.1"/>
    <property type="molecule type" value="Genomic_DNA"/>
</dbReference>
<keyword evidence="1" id="KW-0812">Transmembrane</keyword>